<dbReference type="Pfam" id="PF08016">
    <property type="entry name" value="PKD_channel"/>
    <property type="match status" value="1"/>
</dbReference>
<feature type="transmembrane region" description="Helical" evidence="8">
    <location>
        <begin position="107"/>
        <end position="127"/>
    </location>
</feature>
<evidence type="ECO:0000259" key="10">
    <source>
        <dbReference type="Pfam" id="PF20519"/>
    </source>
</evidence>
<dbReference type="PANTHER" id="PTHR10877:SF194">
    <property type="entry name" value="LOCATION OF VULVA DEFECTIVE 1"/>
    <property type="match status" value="1"/>
</dbReference>
<accession>A0A915JQU5</accession>
<keyword evidence="4 8" id="KW-1133">Transmembrane helix</keyword>
<proteinExistence type="inferred from homology"/>
<evidence type="ECO:0000313" key="12">
    <source>
        <dbReference type="WBParaSite" id="nRc.2.0.1.t28473-RA"/>
    </source>
</evidence>
<dbReference type="PANTHER" id="PTHR10877">
    <property type="entry name" value="POLYCYSTIN FAMILY MEMBER"/>
    <property type="match status" value="1"/>
</dbReference>
<evidence type="ECO:0000256" key="7">
    <source>
        <dbReference type="PIRSR" id="PIRSR603915-2"/>
    </source>
</evidence>
<comment type="similarity">
    <text evidence="2">Belongs to the polycystin family.</text>
</comment>
<keyword evidence="5 8" id="KW-0472">Membrane</keyword>
<evidence type="ECO:0000259" key="9">
    <source>
        <dbReference type="Pfam" id="PF08016"/>
    </source>
</evidence>
<keyword evidence="11" id="KW-1185">Reference proteome</keyword>
<name>A0A915JQU5_ROMCU</name>
<dbReference type="InterPro" id="IPR051223">
    <property type="entry name" value="Polycystin"/>
</dbReference>
<reference evidence="12" key="1">
    <citation type="submission" date="2022-11" db="UniProtKB">
        <authorList>
            <consortium name="WormBaseParasite"/>
        </authorList>
    </citation>
    <scope>IDENTIFICATION</scope>
</reference>
<feature type="disulfide bond" evidence="7">
    <location>
        <begin position="10"/>
        <end position="23"/>
    </location>
</feature>
<dbReference type="GO" id="GO:0005509">
    <property type="term" value="F:calcium ion binding"/>
    <property type="evidence" value="ECO:0007669"/>
    <property type="project" value="InterPro"/>
</dbReference>
<organism evidence="11 12">
    <name type="scientific">Romanomermis culicivorax</name>
    <name type="common">Nematode worm</name>
    <dbReference type="NCBI Taxonomy" id="13658"/>
    <lineage>
        <taxon>Eukaryota</taxon>
        <taxon>Metazoa</taxon>
        <taxon>Ecdysozoa</taxon>
        <taxon>Nematoda</taxon>
        <taxon>Enoplea</taxon>
        <taxon>Dorylaimia</taxon>
        <taxon>Mermithida</taxon>
        <taxon>Mermithoidea</taxon>
        <taxon>Mermithidae</taxon>
        <taxon>Romanomermis</taxon>
    </lineage>
</organism>
<evidence type="ECO:0000256" key="6">
    <source>
        <dbReference type="ARBA" id="ARBA00023180"/>
    </source>
</evidence>
<evidence type="ECO:0000313" key="11">
    <source>
        <dbReference type="Proteomes" id="UP000887565"/>
    </source>
</evidence>
<dbReference type="AlphaFoldDB" id="A0A915JQU5"/>
<feature type="transmembrane region" description="Helical" evidence="8">
    <location>
        <begin position="196"/>
        <end position="215"/>
    </location>
</feature>
<dbReference type="InterPro" id="IPR013122">
    <property type="entry name" value="PKD1_2_channel"/>
</dbReference>
<keyword evidence="3 8" id="KW-0812">Transmembrane</keyword>
<evidence type="ECO:0000256" key="1">
    <source>
        <dbReference type="ARBA" id="ARBA00004141"/>
    </source>
</evidence>
<feature type="domain" description="Polycystin" evidence="10">
    <location>
        <begin position="4"/>
        <end position="148"/>
    </location>
</feature>
<feature type="transmembrane region" description="Helical" evidence="8">
    <location>
        <begin position="344"/>
        <end position="369"/>
    </location>
</feature>
<feature type="domain" description="Polycystin cation channel PKD1/PKD2" evidence="9">
    <location>
        <begin position="151"/>
        <end position="376"/>
    </location>
</feature>
<evidence type="ECO:0000256" key="2">
    <source>
        <dbReference type="ARBA" id="ARBA00007200"/>
    </source>
</evidence>
<evidence type="ECO:0000256" key="5">
    <source>
        <dbReference type="ARBA" id="ARBA00023136"/>
    </source>
</evidence>
<dbReference type="Pfam" id="PF20519">
    <property type="entry name" value="Polycystin_dom"/>
    <property type="match status" value="1"/>
</dbReference>
<protein>
    <submittedName>
        <fullName evidence="12">Uncharacterized protein</fullName>
    </submittedName>
</protein>
<dbReference type="InterPro" id="IPR046791">
    <property type="entry name" value="Polycystin_dom"/>
</dbReference>
<keyword evidence="6" id="KW-0325">Glycoprotein</keyword>
<sequence length="443" mass="52056">MVQRSTAANCSVQPRFKSIIKYCYTKSSIIFEDRADYGPSWNQHSNIYKPEFTYKSAKELQSFPFYGTVDIYSGGGYVVELIGPKTEVDDKLNEIKKMNWIDRRTRALILEFSAYNAFANLFVFGRISFEFPTESGVIAKAWFQPMNLLRYHTVNGQFLQFCEIVFYLYTLTFILKEIRNVRRQGFRKYIRQFWSLIEICIILLAIVISVVYVKIYGDTKQVLQIFEKSNGNEFTNLSSIGAWYQTYEILLGFLTFLAIFKFIKILRFNRHIATINATFELVRGKLLWFAVVFFLSFTAFCSGLYLSMSSTMEIYKSMGNTFQNTFEMLLGKYDFSKLRESDRILAPFFVFLFFVTTSFVLLDLCISILMESFKQVRKDAGNHADDYELWRFMQARFRNVLLGDRRAQVQSLDVDQQANDYSFYDKFDYKFNLIVAKIDRLVD</sequence>
<comment type="subcellular location">
    <subcellularLocation>
        <location evidence="1">Membrane</location>
        <topology evidence="1">Multi-pass membrane protein</topology>
    </subcellularLocation>
</comment>
<dbReference type="WBParaSite" id="nRc.2.0.1.t28473-RA">
    <property type="protein sequence ID" value="nRc.2.0.1.t28473-RA"/>
    <property type="gene ID" value="nRc.2.0.1.g28473"/>
</dbReference>
<feature type="transmembrane region" description="Helical" evidence="8">
    <location>
        <begin position="249"/>
        <end position="266"/>
    </location>
</feature>
<dbReference type="GO" id="GO:0016020">
    <property type="term" value="C:membrane"/>
    <property type="evidence" value="ECO:0007669"/>
    <property type="project" value="UniProtKB-SubCell"/>
</dbReference>
<evidence type="ECO:0000256" key="8">
    <source>
        <dbReference type="SAM" id="Phobius"/>
    </source>
</evidence>
<feature type="transmembrane region" description="Helical" evidence="8">
    <location>
        <begin position="286"/>
        <end position="308"/>
    </location>
</feature>
<dbReference type="PRINTS" id="PR01433">
    <property type="entry name" value="POLYCYSTIN2"/>
</dbReference>
<feature type="transmembrane region" description="Helical" evidence="8">
    <location>
        <begin position="158"/>
        <end position="175"/>
    </location>
</feature>
<dbReference type="InterPro" id="IPR003915">
    <property type="entry name" value="PKD_2"/>
</dbReference>
<evidence type="ECO:0000256" key="3">
    <source>
        <dbReference type="ARBA" id="ARBA00022692"/>
    </source>
</evidence>
<dbReference type="GO" id="GO:0005262">
    <property type="term" value="F:calcium channel activity"/>
    <property type="evidence" value="ECO:0007669"/>
    <property type="project" value="TreeGrafter"/>
</dbReference>
<dbReference type="GO" id="GO:0050982">
    <property type="term" value="P:detection of mechanical stimulus"/>
    <property type="evidence" value="ECO:0007669"/>
    <property type="project" value="TreeGrafter"/>
</dbReference>
<dbReference type="Proteomes" id="UP000887565">
    <property type="component" value="Unplaced"/>
</dbReference>
<evidence type="ECO:0000256" key="4">
    <source>
        <dbReference type="ARBA" id="ARBA00022989"/>
    </source>
</evidence>
<dbReference type="OMA" id="HQDIYTW"/>